<dbReference type="Gene3D" id="3.30.700.10">
    <property type="entry name" value="Glycoprotein, Type 4 Pilin"/>
    <property type="match status" value="1"/>
</dbReference>
<dbReference type="EMBL" id="SJPU01000001">
    <property type="protein sequence ID" value="TWU19517.1"/>
    <property type="molecule type" value="Genomic_DNA"/>
</dbReference>
<evidence type="ECO:0000313" key="3">
    <source>
        <dbReference type="EMBL" id="TWU19517.1"/>
    </source>
</evidence>
<dbReference type="PROSITE" id="PS51339">
    <property type="entry name" value="PPASE_MYOTUBULARIN"/>
    <property type="match status" value="1"/>
</dbReference>
<dbReference type="InterPro" id="IPR027558">
    <property type="entry name" value="Pre_pil_HX9DG_C"/>
</dbReference>
<sequence>MRITSVSGHPHSTRRGFTLVELLVVIAIIGVLVGLLLPAVQSAREAARRMSCQNNMKQIGLAVHNYHSTFNRFPNVDANGSLSGGSIFTSVLPMIEQGSAFEKYDFSLSNSDPKNVAVTGQQIPFFLCPSSPMRREVPSCSSDSGRAPGNYAASIGSKDYNQYWSYYGTPRPQLNGAIVYSDTVDKQTGFRDFLDGSSNTLMIGETAYNLPDYKFSSGDCAGSSRFSFTYWGNPYPGSTGITTQFAFNPKDVANDGIYDSNWVRSFRSDHVGGLQFLYADGSVHFLTDSLDATIIDSLATRNGSEVIDAF</sequence>
<dbReference type="OrthoDB" id="263324at2"/>
<accession>A0A5C6C666</accession>
<name>A0A5C6C666_9BACT</name>
<keyword evidence="1" id="KW-1133">Transmembrane helix</keyword>
<organism evidence="3 4">
    <name type="scientific">Allorhodopirellula heiligendammensis</name>
    <dbReference type="NCBI Taxonomy" id="2714739"/>
    <lineage>
        <taxon>Bacteria</taxon>
        <taxon>Pseudomonadati</taxon>
        <taxon>Planctomycetota</taxon>
        <taxon>Planctomycetia</taxon>
        <taxon>Pirellulales</taxon>
        <taxon>Pirellulaceae</taxon>
        <taxon>Allorhodopirellula</taxon>
    </lineage>
</organism>
<dbReference type="Pfam" id="PF07963">
    <property type="entry name" value="N_methyl"/>
    <property type="match status" value="1"/>
</dbReference>
<dbReference type="InterPro" id="IPR012902">
    <property type="entry name" value="N_methyl_site"/>
</dbReference>
<keyword evidence="4" id="KW-1185">Reference proteome</keyword>
<dbReference type="PROSITE" id="PS00409">
    <property type="entry name" value="PROKAR_NTER_METHYL"/>
    <property type="match status" value="1"/>
</dbReference>
<keyword evidence="1" id="KW-0472">Membrane</keyword>
<reference evidence="3 4" key="1">
    <citation type="journal article" date="2020" name="Antonie Van Leeuwenhoek">
        <title>Rhodopirellula heiligendammensis sp. nov., Rhodopirellula pilleata sp. nov., and Rhodopirellula solitaria sp. nov. isolated from natural or artificial marine surfaces in Northern Germany and California, USA, and emended description of the genus Rhodopirellula.</title>
        <authorList>
            <person name="Kallscheuer N."/>
            <person name="Wiegand S."/>
            <person name="Jogler M."/>
            <person name="Boedeker C."/>
            <person name="Peeters S.H."/>
            <person name="Rast P."/>
            <person name="Heuer A."/>
            <person name="Jetten M.S.M."/>
            <person name="Rohde M."/>
            <person name="Jogler C."/>
        </authorList>
    </citation>
    <scope>NUCLEOTIDE SEQUENCE [LARGE SCALE GENOMIC DNA]</scope>
    <source>
        <strain evidence="3 4">Poly21</strain>
    </source>
</reference>
<dbReference type="NCBIfam" id="TIGR02532">
    <property type="entry name" value="IV_pilin_GFxxxE"/>
    <property type="match status" value="1"/>
</dbReference>
<feature type="transmembrane region" description="Helical" evidence="1">
    <location>
        <begin position="20"/>
        <end position="40"/>
    </location>
</feature>
<protein>
    <recommendedName>
        <fullName evidence="2">Myotubularin phosphatase domain-containing protein</fullName>
    </recommendedName>
</protein>
<keyword evidence="1" id="KW-0812">Transmembrane</keyword>
<gene>
    <name evidence="3" type="ORF">Poly21_16900</name>
</gene>
<dbReference type="InterPro" id="IPR045584">
    <property type="entry name" value="Pilin-like"/>
</dbReference>
<dbReference type="Pfam" id="PF07596">
    <property type="entry name" value="SBP_bac_10"/>
    <property type="match status" value="1"/>
</dbReference>
<dbReference type="InterPro" id="IPR011453">
    <property type="entry name" value="DUF1559"/>
</dbReference>
<dbReference type="Proteomes" id="UP000319908">
    <property type="component" value="Unassembled WGS sequence"/>
</dbReference>
<proteinExistence type="predicted"/>
<dbReference type="PANTHER" id="PTHR30093">
    <property type="entry name" value="GENERAL SECRETION PATHWAY PROTEIN G"/>
    <property type="match status" value="1"/>
</dbReference>
<dbReference type="PANTHER" id="PTHR30093:SF2">
    <property type="entry name" value="TYPE II SECRETION SYSTEM PROTEIN H"/>
    <property type="match status" value="1"/>
</dbReference>
<dbReference type="NCBIfam" id="TIGR04294">
    <property type="entry name" value="pre_pil_HX9DG"/>
    <property type="match status" value="1"/>
</dbReference>
<feature type="domain" description="Myotubularin phosphatase" evidence="2">
    <location>
        <begin position="84"/>
        <end position="310"/>
    </location>
</feature>
<dbReference type="SUPFAM" id="SSF54523">
    <property type="entry name" value="Pili subunits"/>
    <property type="match status" value="1"/>
</dbReference>
<evidence type="ECO:0000259" key="2">
    <source>
        <dbReference type="PROSITE" id="PS51339"/>
    </source>
</evidence>
<dbReference type="InterPro" id="IPR010569">
    <property type="entry name" value="Myotubularin-like_Pase_dom"/>
</dbReference>
<evidence type="ECO:0000256" key="1">
    <source>
        <dbReference type="SAM" id="Phobius"/>
    </source>
</evidence>
<dbReference type="AlphaFoldDB" id="A0A5C6C666"/>
<comment type="caution">
    <text evidence="3">The sequence shown here is derived from an EMBL/GenBank/DDBJ whole genome shotgun (WGS) entry which is preliminary data.</text>
</comment>
<evidence type="ECO:0000313" key="4">
    <source>
        <dbReference type="Proteomes" id="UP000319908"/>
    </source>
</evidence>
<dbReference type="RefSeq" id="WP_146406307.1">
    <property type="nucleotide sequence ID" value="NZ_SJPU01000001.1"/>
</dbReference>